<protein>
    <submittedName>
        <fullName evidence="1">Major capsid protein</fullName>
    </submittedName>
</protein>
<dbReference type="EMBL" id="MF176161">
    <property type="protein sequence ID" value="ARW58275.1"/>
    <property type="molecule type" value="Genomic_DNA"/>
</dbReference>
<name>A0A1Z1LZM9_9CAUD</name>
<keyword evidence="2" id="KW-1185">Reference proteome</keyword>
<sequence length="154" mass="16623">MSFLLNHLYKFDIGTEGTGETTKWANISAGVTSVEPDNNEESEQTYYYNGGGMATNDITGLMLAYSFSGHRDYADPAQNFIFSKAHLTGDARKAPFRVTEPDGTIYTGMSTISGIKMPGGDANAKGEVEWTLSFDGVPEYKKAPVSGGTVNIDK</sequence>
<gene>
    <name evidence="1" type="ORF">DeepPurple_gp024</name>
</gene>
<accession>A0A1Z1LZM9</accession>
<evidence type="ECO:0000313" key="1">
    <source>
        <dbReference type="EMBL" id="ARW58275.1"/>
    </source>
</evidence>
<dbReference type="Proteomes" id="UP000225583">
    <property type="component" value="Segment"/>
</dbReference>
<reference evidence="1 2" key="1">
    <citation type="submission" date="2017-05" db="EMBL/GenBank/DDBJ databases">
        <title>Complete Genome Sequence of Bacteriophage Deep-Purple infecting emetic Bacillus cereus.</title>
        <authorList>
            <person name="Hock L."/>
            <person name="Gillis A."/>
            <person name="Mahillon J."/>
        </authorList>
    </citation>
    <scope>NUCLEOTIDE SEQUENCE [LARGE SCALE GENOMIC DNA]</scope>
</reference>
<organism evidence="1 2">
    <name type="scientific">Bacillus phage Deep-Purple</name>
    <dbReference type="NCBI Taxonomy" id="1873341"/>
    <lineage>
        <taxon>Viruses</taxon>
        <taxon>Duplodnaviria</taxon>
        <taxon>Heunggongvirae</taxon>
        <taxon>Uroviricota</taxon>
        <taxon>Caudoviricetes</taxon>
        <taxon>Deurplevirus</taxon>
        <taxon>Deurplevirus deeppurple</taxon>
    </lineage>
</organism>
<dbReference type="NCBIfam" id="NF047353">
    <property type="entry name" value="tube_lmo2291"/>
    <property type="match status" value="1"/>
</dbReference>
<evidence type="ECO:0000313" key="2">
    <source>
        <dbReference type="Proteomes" id="UP000225583"/>
    </source>
</evidence>
<proteinExistence type="predicted"/>